<dbReference type="Proteomes" id="UP000241444">
    <property type="component" value="Unassembled WGS sequence"/>
</dbReference>
<keyword evidence="7" id="KW-1185">Reference proteome</keyword>
<evidence type="ECO:0000256" key="5">
    <source>
        <dbReference type="SAM" id="Phobius"/>
    </source>
</evidence>
<keyword evidence="2 5" id="KW-0812">Transmembrane</keyword>
<feature type="transmembrane region" description="Helical" evidence="5">
    <location>
        <begin position="59"/>
        <end position="76"/>
    </location>
</feature>
<keyword evidence="3 5" id="KW-1133">Transmembrane helix</keyword>
<evidence type="ECO:0000256" key="4">
    <source>
        <dbReference type="ARBA" id="ARBA00023136"/>
    </source>
</evidence>
<feature type="transmembrane region" description="Helical" evidence="5">
    <location>
        <begin position="81"/>
        <end position="99"/>
    </location>
</feature>
<dbReference type="AlphaFoldDB" id="A0A2P7BPF8"/>
<feature type="transmembrane region" description="Helical" evidence="5">
    <location>
        <begin position="21"/>
        <end position="39"/>
    </location>
</feature>
<evidence type="ECO:0000256" key="1">
    <source>
        <dbReference type="ARBA" id="ARBA00004141"/>
    </source>
</evidence>
<organism evidence="6 7">
    <name type="scientific">Phyllobacterium brassicacearum</name>
    <dbReference type="NCBI Taxonomy" id="314235"/>
    <lineage>
        <taxon>Bacteria</taxon>
        <taxon>Pseudomonadati</taxon>
        <taxon>Pseudomonadota</taxon>
        <taxon>Alphaproteobacteria</taxon>
        <taxon>Hyphomicrobiales</taxon>
        <taxon>Phyllobacteriaceae</taxon>
        <taxon>Phyllobacterium</taxon>
    </lineage>
</organism>
<evidence type="ECO:0000256" key="3">
    <source>
        <dbReference type="ARBA" id="ARBA00022989"/>
    </source>
</evidence>
<evidence type="ECO:0000313" key="6">
    <source>
        <dbReference type="EMBL" id="PSH68342.1"/>
    </source>
</evidence>
<comment type="subcellular location">
    <subcellularLocation>
        <location evidence="1">Membrane</location>
        <topology evidence="1">Multi-pass membrane protein</topology>
    </subcellularLocation>
</comment>
<dbReference type="EMBL" id="PGGO01000009">
    <property type="protein sequence ID" value="PSH68342.1"/>
    <property type="molecule type" value="Genomic_DNA"/>
</dbReference>
<keyword evidence="4 5" id="KW-0472">Membrane</keyword>
<dbReference type="RefSeq" id="WP_106711661.1">
    <property type="nucleotide sequence ID" value="NZ_PGGO01000009.1"/>
</dbReference>
<sequence length="138" mass="14854">MELTIQGTPAVSNKSVWAGRVLSSLVILFLVFDGGIKLVPLDVVTETTAQLGYPGTASFARFLGVLTLVCTLLYAYPRTAVLGAILLTGYLGGAIATHVRIGNPLFSHTLFGVYLGLMIWGGLYLRDPRIRALIPFSR</sequence>
<gene>
    <name evidence="6" type="ORF">CU102_13660</name>
</gene>
<dbReference type="InterPro" id="IPR032808">
    <property type="entry name" value="DoxX"/>
</dbReference>
<accession>A0A2P7BPF8</accession>
<name>A0A2P7BPF8_9HYPH</name>
<proteinExistence type="predicted"/>
<dbReference type="OrthoDB" id="9811373at2"/>
<protein>
    <recommendedName>
        <fullName evidence="8">DoxX family protein</fullName>
    </recommendedName>
</protein>
<evidence type="ECO:0000313" key="7">
    <source>
        <dbReference type="Proteomes" id="UP000241444"/>
    </source>
</evidence>
<dbReference type="GO" id="GO:0016020">
    <property type="term" value="C:membrane"/>
    <property type="evidence" value="ECO:0007669"/>
    <property type="project" value="UniProtKB-SubCell"/>
</dbReference>
<dbReference type="Pfam" id="PF13564">
    <property type="entry name" value="DoxX_2"/>
    <property type="match status" value="1"/>
</dbReference>
<evidence type="ECO:0000256" key="2">
    <source>
        <dbReference type="ARBA" id="ARBA00022692"/>
    </source>
</evidence>
<feature type="transmembrane region" description="Helical" evidence="5">
    <location>
        <begin position="105"/>
        <end position="125"/>
    </location>
</feature>
<evidence type="ECO:0008006" key="8">
    <source>
        <dbReference type="Google" id="ProtNLM"/>
    </source>
</evidence>
<reference evidence="7" key="1">
    <citation type="submission" date="2017-11" db="EMBL/GenBank/DDBJ databases">
        <authorList>
            <person name="Kuznetsova I."/>
            <person name="Sazanova A."/>
            <person name="Chirak E."/>
            <person name="Safronova V."/>
            <person name="Willems A."/>
        </authorList>
    </citation>
    <scope>NUCLEOTIDE SEQUENCE [LARGE SCALE GENOMIC DNA]</scope>
    <source>
        <strain evidence="7">STM 196</strain>
    </source>
</reference>
<comment type="caution">
    <text evidence="6">The sequence shown here is derived from an EMBL/GenBank/DDBJ whole genome shotgun (WGS) entry which is preliminary data.</text>
</comment>